<dbReference type="PANTHER" id="PTHR43433">
    <property type="entry name" value="HYDROLASE, ALPHA/BETA FOLD FAMILY PROTEIN"/>
    <property type="match status" value="1"/>
</dbReference>
<dbReference type="PRINTS" id="PR00412">
    <property type="entry name" value="EPOXHYDRLASE"/>
</dbReference>
<dbReference type="FunFam" id="3.40.50.1820:FF:000205">
    <property type="entry name" value="Non-haem bromoperoxidase BPO-A2"/>
    <property type="match status" value="1"/>
</dbReference>
<evidence type="ECO:0000256" key="1">
    <source>
        <dbReference type="ARBA" id="ARBA00038128"/>
    </source>
</evidence>
<proteinExistence type="inferred from homology"/>
<dbReference type="SUPFAM" id="SSF53474">
    <property type="entry name" value="alpha/beta-Hydrolases"/>
    <property type="match status" value="1"/>
</dbReference>
<keyword evidence="4" id="KW-1185">Reference proteome</keyword>
<dbReference type="InterPro" id="IPR000639">
    <property type="entry name" value="Epox_hydrolase-like"/>
</dbReference>
<dbReference type="PANTHER" id="PTHR43433:SF4">
    <property type="entry name" value="NON-HEME CHLOROPEROXIDASE-RELATED"/>
    <property type="match status" value="1"/>
</dbReference>
<name>A0A1G9GHP0_9BACT</name>
<dbReference type="PRINTS" id="PR00111">
    <property type="entry name" value="ABHYDROLASE"/>
</dbReference>
<dbReference type="OrthoDB" id="9780932at2"/>
<organism evidence="3 4">
    <name type="scientific">Catalinimonas alkaloidigena</name>
    <dbReference type="NCBI Taxonomy" id="1075417"/>
    <lineage>
        <taxon>Bacteria</taxon>
        <taxon>Pseudomonadati</taxon>
        <taxon>Bacteroidota</taxon>
        <taxon>Cytophagia</taxon>
        <taxon>Cytophagales</taxon>
        <taxon>Catalimonadaceae</taxon>
        <taxon>Catalinimonas</taxon>
    </lineage>
</organism>
<dbReference type="InterPro" id="IPR000073">
    <property type="entry name" value="AB_hydrolase_1"/>
</dbReference>
<dbReference type="GO" id="GO:0003824">
    <property type="term" value="F:catalytic activity"/>
    <property type="evidence" value="ECO:0007669"/>
    <property type="project" value="InterPro"/>
</dbReference>
<evidence type="ECO:0000259" key="2">
    <source>
        <dbReference type="Pfam" id="PF00561"/>
    </source>
</evidence>
<reference evidence="3 4" key="1">
    <citation type="submission" date="2016-10" db="EMBL/GenBank/DDBJ databases">
        <authorList>
            <person name="de Groot N.N."/>
        </authorList>
    </citation>
    <scope>NUCLEOTIDE SEQUENCE [LARGE SCALE GENOMIC DNA]</scope>
    <source>
        <strain evidence="3 4">DSM 25186</strain>
    </source>
</reference>
<dbReference type="InterPro" id="IPR029058">
    <property type="entry name" value="AB_hydrolase_fold"/>
</dbReference>
<dbReference type="EMBL" id="FNFO01000004">
    <property type="protein sequence ID" value="SDL00194.1"/>
    <property type="molecule type" value="Genomic_DNA"/>
</dbReference>
<protein>
    <submittedName>
        <fullName evidence="3">Peroxiredoxin</fullName>
    </submittedName>
</protein>
<dbReference type="Pfam" id="PF00561">
    <property type="entry name" value="Abhydrolase_1"/>
    <property type="match status" value="1"/>
</dbReference>
<dbReference type="STRING" id="1075417.SAMN05421823_104111"/>
<dbReference type="Gene3D" id="3.40.50.1820">
    <property type="entry name" value="alpha/beta hydrolase"/>
    <property type="match status" value="1"/>
</dbReference>
<dbReference type="Proteomes" id="UP000198510">
    <property type="component" value="Unassembled WGS sequence"/>
</dbReference>
<evidence type="ECO:0000313" key="3">
    <source>
        <dbReference type="EMBL" id="SDL00194.1"/>
    </source>
</evidence>
<dbReference type="RefSeq" id="WP_089681940.1">
    <property type="nucleotide sequence ID" value="NZ_FNFO01000004.1"/>
</dbReference>
<feature type="domain" description="AB hydrolase-1" evidence="2">
    <location>
        <begin position="26"/>
        <end position="263"/>
    </location>
</feature>
<dbReference type="InterPro" id="IPR050471">
    <property type="entry name" value="AB_hydrolase"/>
</dbReference>
<comment type="similarity">
    <text evidence="1">Belongs to the AB hydrolase superfamily. Bacterial non-heme haloperoxidase / perhydrolase family.</text>
</comment>
<evidence type="ECO:0000313" key="4">
    <source>
        <dbReference type="Proteomes" id="UP000198510"/>
    </source>
</evidence>
<sequence length="296" mass="33132">MNFFEKTSPQGETINIAYEDYGQGQPVVLIHGWPLSQRMWEYQRFPLVEAGYRVISYDRRGFGDSSKPWNGYDYDSLTSDLKDLLDHLDLQNVVLVGFSMGGGEVARYFKNYGGERIAKAVLISAVTPFMARTDDNPNGVKQEVFDEIMQGLKEDRLGFLEDFGKQFFGVNMLSKPISQASMNFYLTLEGLASPRATRKCAKAFAQTDFRHDVQQINVPTLIVHGSSDKTVPIETSGDQAAKLIPDNHYRVFEGAPHGLFFTHKTELNNALMEFLGHPVASTSASRVDEPSSAIQI</sequence>
<dbReference type="AlphaFoldDB" id="A0A1G9GHP0"/>
<accession>A0A1G9GHP0</accession>
<gene>
    <name evidence="3" type="ORF">SAMN05421823_104111</name>
</gene>